<reference evidence="2" key="3">
    <citation type="submission" date="2015-02" db="UniProtKB">
        <authorList>
            <consortium name="EnsemblProtists"/>
        </authorList>
    </citation>
    <scope>IDENTIFICATION</scope>
    <source>
        <strain evidence="2">DAOM BR144</strain>
    </source>
</reference>
<sequence length="347" mass="37017">MASANLVFRHGERTSHHNLTCALEPVPTLAAHEVLVEVRGVTLNYRDLAISNGTYPFPVKDNVVPCSDSAGVVAAVGDAVEDISVGDRVVANFDRSNLYGPQKDWVHSLGGFFDGTLRQYIAVPAIAVAKIPETCELSFTQLASLICTGVTAWNALFGCIPLQPGQTVLFLGTGGVSITGLQLAKAAGAVTIITSSSDEKLQFVKDNFGVDHVINYRKTPDWAAEANRITHGRGADYIIENGGAGTIAQSIKACARGGMIAIIGFLASAKQEDMPDVASMVLDKGCIVRGVVQQLLEDVIRFVSNKNIQPYIHKTLGFSREGVLEAFDLLKSARHIGKIGIEVASKK</sequence>
<dbReference type="GO" id="GO:0016491">
    <property type="term" value="F:oxidoreductase activity"/>
    <property type="evidence" value="ECO:0007669"/>
    <property type="project" value="InterPro"/>
</dbReference>
<dbReference type="EnsemblProtists" id="PYU1_T014989">
    <property type="protein sequence ID" value="PYU1_T014989"/>
    <property type="gene ID" value="PYU1_G014958"/>
</dbReference>
<dbReference type="SMART" id="SM00829">
    <property type="entry name" value="PKS_ER"/>
    <property type="match status" value="1"/>
</dbReference>
<dbReference type="InterPro" id="IPR013149">
    <property type="entry name" value="ADH-like_C"/>
</dbReference>
<dbReference type="InParanoid" id="K3XCP0"/>
<dbReference type="VEuPathDB" id="FungiDB:PYU1_G014958"/>
<dbReference type="InterPro" id="IPR052711">
    <property type="entry name" value="Zinc_ADH-like"/>
</dbReference>
<dbReference type="Gene3D" id="3.40.50.720">
    <property type="entry name" value="NAD(P)-binding Rossmann-like Domain"/>
    <property type="match status" value="1"/>
</dbReference>
<reference evidence="3" key="1">
    <citation type="journal article" date="2010" name="Genome Biol.">
        <title>Genome sequence of the necrotrophic plant pathogen Pythium ultimum reveals original pathogenicity mechanisms and effector repertoire.</title>
        <authorList>
            <person name="Levesque C.A."/>
            <person name="Brouwer H."/>
            <person name="Cano L."/>
            <person name="Hamilton J.P."/>
            <person name="Holt C."/>
            <person name="Huitema E."/>
            <person name="Raffaele S."/>
            <person name="Robideau G.P."/>
            <person name="Thines M."/>
            <person name="Win J."/>
            <person name="Zerillo M.M."/>
            <person name="Beakes G.W."/>
            <person name="Boore J.L."/>
            <person name="Busam D."/>
            <person name="Dumas B."/>
            <person name="Ferriera S."/>
            <person name="Fuerstenberg S.I."/>
            <person name="Gachon C.M."/>
            <person name="Gaulin E."/>
            <person name="Govers F."/>
            <person name="Grenville-Briggs L."/>
            <person name="Horner N."/>
            <person name="Hostetler J."/>
            <person name="Jiang R.H."/>
            <person name="Johnson J."/>
            <person name="Krajaejun T."/>
            <person name="Lin H."/>
            <person name="Meijer H.J."/>
            <person name="Moore B."/>
            <person name="Morris P."/>
            <person name="Phuntmart V."/>
            <person name="Puiu D."/>
            <person name="Shetty J."/>
            <person name="Stajich J.E."/>
            <person name="Tripathy S."/>
            <person name="Wawra S."/>
            <person name="van West P."/>
            <person name="Whitty B.R."/>
            <person name="Coutinho P.M."/>
            <person name="Henrissat B."/>
            <person name="Martin F."/>
            <person name="Thomas P.D."/>
            <person name="Tyler B.M."/>
            <person name="De Vries R.P."/>
            <person name="Kamoun S."/>
            <person name="Yandell M."/>
            <person name="Tisserat N."/>
            <person name="Buell C.R."/>
        </authorList>
    </citation>
    <scope>NUCLEOTIDE SEQUENCE</scope>
    <source>
        <strain evidence="3">DAOM:BR144</strain>
    </source>
</reference>
<dbReference type="OMA" id="YTINYRT"/>
<evidence type="ECO:0000259" key="1">
    <source>
        <dbReference type="SMART" id="SM00829"/>
    </source>
</evidence>
<dbReference type="CDD" id="cd08276">
    <property type="entry name" value="MDR7"/>
    <property type="match status" value="1"/>
</dbReference>
<keyword evidence="3" id="KW-1185">Reference proteome</keyword>
<dbReference type="HOGENOM" id="CLU_026673_3_4_1"/>
<evidence type="ECO:0000313" key="2">
    <source>
        <dbReference type="EnsemblProtists" id="PYU1_T014989"/>
    </source>
</evidence>
<dbReference type="STRING" id="431595.K3XCP0"/>
<dbReference type="SUPFAM" id="SSF51735">
    <property type="entry name" value="NAD(P)-binding Rossmann-fold domains"/>
    <property type="match status" value="1"/>
</dbReference>
<dbReference type="Gene3D" id="3.90.180.10">
    <property type="entry name" value="Medium-chain alcohol dehydrogenases, catalytic domain"/>
    <property type="match status" value="1"/>
</dbReference>
<dbReference type="Pfam" id="PF00107">
    <property type="entry name" value="ADH_zinc_N"/>
    <property type="match status" value="1"/>
</dbReference>
<dbReference type="Proteomes" id="UP000019132">
    <property type="component" value="Unassembled WGS sequence"/>
</dbReference>
<dbReference type="PANTHER" id="PTHR45033:SF2">
    <property type="entry name" value="ZINC-TYPE ALCOHOL DEHYDROGENASE-LIKE PROTEIN C1773.06C"/>
    <property type="match status" value="1"/>
</dbReference>
<dbReference type="InterPro" id="IPR020843">
    <property type="entry name" value="ER"/>
</dbReference>
<dbReference type="AlphaFoldDB" id="K3XCP0"/>
<dbReference type="InterPro" id="IPR036291">
    <property type="entry name" value="NAD(P)-bd_dom_sf"/>
</dbReference>
<proteinExistence type="predicted"/>
<dbReference type="EMBL" id="ADOS01001316">
    <property type="status" value="NOT_ANNOTATED_CDS"/>
    <property type="molecule type" value="Genomic_DNA"/>
</dbReference>
<feature type="domain" description="Enoyl reductase (ER)" evidence="1">
    <location>
        <begin position="14"/>
        <end position="341"/>
    </location>
</feature>
<dbReference type="InterPro" id="IPR011032">
    <property type="entry name" value="GroES-like_sf"/>
</dbReference>
<dbReference type="InterPro" id="IPR013154">
    <property type="entry name" value="ADH-like_N"/>
</dbReference>
<evidence type="ECO:0000313" key="3">
    <source>
        <dbReference type="Proteomes" id="UP000019132"/>
    </source>
</evidence>
<dbReference type="PANTHER" id="PTHR45033">
    <property type="match status" value="1"/>
</dbReference>
<organism evidence="2 3">
    <name type="scientific">Globisporangium ultimum (strain ATCC 200006 / CBS 805.95 / DAOM BR144)</name>
    <name type="common">Pythium ultimum</name>
    <dbReference type="NCBI Taxonomy" id="431595"/>
    <lineage>
        <taxon>Eukaryota</taxon>
        <taxon>Sar</taxon>
        <taxon>Stramenopiles</taxon>
        <taxon>Oomycota</taxon>
        <taxon>Peronosporomycetes</taxon>
        <taxon>Pythiales</taxon>
        <taxon>Pythiaceae</taxon>
        <taxon>Globisporangium</taxon>
    </lineage>
</organism>
<dbReference type="eggNOG" id="KOG1198">
    <property type="taxonomic scope" value="Eukaryota"/>
</dbReference>
<accession>K3XCP0</accession>
<dbReference type="Pfam" id="PF08240">
    <property type="entry name" value="ADH_N"/>
    <property type="match status" value="1"/>
</dbReference>
<dbReference type="SUPFAM" id="SSF50129">
    <property type="entry name" value="GroES-like"/>
    <property type="match status" value="1"/>
</dbReference>
<protein>
    <recommendedName>
        <fullName evidence="1">Enoyl reductase (ER) domain-containing protein</fullName>
    </recommendedName>
</protein>
<reference evidence="3" key="2">
    <citation type="submission" date="2010-04" db="EMBL/GenBank/DDBJ databases">
        <authorList>
            <person name="Buell R."/>
            <person name="Hamilton J."/>
            <person name="Hostetler J."/>
        </authorList>
    </citation>
    <scope>NUCLEOTIDE SEQUENCE [LARGE SCALE GENOMIC DNA]</scope>
    <source>
        <strain evidence="3">DAOM:BR144</strain>
    </source>
</reference>
<name>K3XCP0_GLOUD</name>